<evidence type="ECO:0000259" key="6">
    <source>
        <dbReference type="Pfam" id="PF00920"/>
    </source>
</evidence>
<comment type="caution">
    <text evidence="8">The sequence shown here is derived from an EMBL/GenBank/DDBJ whole genome shotgun (WGS) entry which is preliminary data.</text>
</comment>
<dbReference type="GO" id="GO:0016836">
    <property type="term" value="F:hydro-lyase activity"/>
    <property type="evidence" value="ECO:0007669"/>
    <property type="project" value="TreeGrafter"/>
</dbReference>
<evidence type="ECO:0000256" key="2">
    <source>
        <dbReference type="ARBA" id="ARBA00022714"/>
    </source>
</evidence>
<feature type="domain" description="Dihydroxy-acid/6-phosphogluconate dehydratase N-terminal" evidence="6">
    <location>
        <begin position="239"/>
        <end position="432"/>
    </location>
</feature>
<keyword evidence="9" id="KW-1185">Reference proteome</keyword>
<organism evidence="8 9">
    <name type="scientific">Neobacillus cucumis</name>
    <dbReference type="NCBI Taxonomy" id="1740721"/>
    <lineage>
        <taxon>Bacteria</taxon>
        <taxon>Bacillati</taxon>
        <taxon>Bacillota</taxon>
        <taxon>Bacilli</taxon>
        <taxon>Bacillales</taxon>
        <taxon>Bacillaceae</taxon>
        <taxon>Neobacillus</taxon>
    </lineage>
</organism>
<dbReference type="Pfam" id="PF24877">
    <property type="entry name" value="ILV_EDD_C"/>
    <property type="match status" value="1"/>
</dbReference>
<keyword evidence="2" id="KW-0001">2Fe-2S</keyword>
<dbReference type="InterPro" id="IPR000581">
    <property type="entry name" value="ILV_EDD_N"/>
</dbReference>
<evidence type="ECO:0000256" key="4">
    <source>
        <dbReference type="ARBA" id="ARBA00023239"/>
    </source>
</evidence>
<keyword evidence="5" id="KW-0028">Amino-acid biosynthesis</keyword>
<evidence type="ECO:0000313" key="8">
    <source>
        <dbReference type="EMBL" id="PLS01131.1"/>
    </source>
</evidence>
<dbReference type="OrthoDB" id="9807077at2"/>
<evidence type="ECO:0000259" key="7">
    <source>
        <dbReference type="Pfam" id="PF24877"/>
    </source>
</evidence>
<dbReference type="SUPFAM" id="SSF52016">
    <property type="entry name" value="LeuD/IlvD-like"/>
    <property type="match status" value="1"/>
</dbReference>
<keyword evidence="5" id="KW-0100">Branched-chain amino acid biosynthesis</keyword>
<evidence type="ECO:0000313" key="9">
    <source>
        <dbReference type="Proteomes" id="UP000234950"/>
    </source>
</evidence>
<dbReference type="PANTHER" id="PTHR43661:SF3">
    <property type="entry name" value="D-XYLONATE DEHYDRATASE YAGF-RELATED"/>
    <property type="match status" value="1"/>
</dbReference>
<reference evidence="8 9" key="1">
    <citation type="submission" date="2017-11" db="EMBL/GenBank/DDBJ databases">
        <title>Comparitive Functional Genomics of Dry Heat Resistant strains isolated from the Viking Spacecraft.</title>
        <authorList>
            <person name="Seuylemezian A."/>
            <person name="Cooper K."/>
            <person name="Vaishampayan P."/>
        </authorList>
    </citation>
    <scope>NUCLEOTIDE SEQUENCE [LARGE SCALE GENOMIC DNA]</scope>
    <source>
        <strain evidence="8 9">V32-6</strain>
    </source>
</reference>
<keyword evidence="2" id="KW-0479">Metal-binding</keyword>
<keyword evidence="4" id="KW-0456">Lyase</keyword>
<dbReference type="Proteomes" id="UP000234950">
    <property type="component" value="Unassembled WGS sequence"/>
</dbReference>
<comment type="similarity">
    <text evidence="1">Belongs to the IlvD/Edd family.</text>
</comment>
<evidence type="ECO:0000256" key="5">
    <source>
        <dbReference type="ARBA" id="ARBA00023304"/>
    </source>
</evidence>
<name>A0A2N5H6I1_9BACI</name>
<proteinExistence type="inferred from homology"/>
<dbReference type="GO" id="GO:0051537">
    <property type="term" value="F:2 iron, 2 sulfur cluster binding"/>
    <property type="evidence" value="ECO:0007669"/>
    <property type="project" value="UniProtKB-KW"/>
</dbReference>
<accession>A0A2N5H6I1</accession>
<dbReference type="Pfam" id="PF00920">
    <property type="entry name" value="ILVD_EDD_N"/>
    <property type="match status" value="2"/>
</dbReference>
<feature type="domain" description="Dihydroxy-acid/6-phosphogluconate dehydratase C-terminal" evidence="7">
    <location>
        <begin position="557"/>
        <end position="651"/>
    </location>
</feature>
<evidence type="ECO:0000256" key="1">
    <source>
        <dbReference type="ARBA" id="ARBA00006486"/>
    </source>
</evidence>
<protein>
    <submittedName>
        <fullName evidence="8">Dihydroxy-acid dehydratase</fullName>
    </submittedName>
</protein>
<sequence>MNKKPIIENPINPYRDNVQGKANEPITVAGLLDRAKLVLGDKAPKGDWTLEEIYNRLEANAPRIAIIGGSADHPAHILDIQTVARAAIKIWGEGGVPFYFSTPVLCDGTAQNNMGMSYSLQSRNAIAEMVINQMEAHSYHGAFVIQGCDKQPLAVLSGLALLDRVRRHRGEAPVFATFAPSHVLKGGEIPKDLQLELHLVANKAIEMGHKNIADDLFDALSYILQCSSNTQFQGVLERAVYAGVISHEQHKNFEKLLAINTCDAAGGICAFHGTGNSSRDVMTGLGLVHPNLELLTEPPTQEQLNPAIESLFSIINREDCSVAELVGANIANAVRIHSASGGSSNLMMHIVGAMIYAGYEFNLFDIEKIQKEYPIPDLFNYSLTEGRDIFVLAQQCCSGLIRGTETLFYELMRNGVPMDVEALTVTGETWRERLSNSENLSADGVKDNQIILSKPQRKFSGVDVLRSNFFESAVVKISGMSTRQLDQFDEKVSFVLYFENEQTANEQLLNESLLDELRERKGFKEQHLLNMWKFNQPETFHESKQLNYDGLFKRMVERKILKLSIIIAGQGPEAFGMPEMFTPMQHINANREIQQLATLISDGRYSGVSYGAAIGHVTPEAYHKGGILYLQEGDLLHLRFRAKRIELLDPNEFDRGNIELYKGDLRIERNHLEAQRINLMRARQRMIAPSNRLIGCADAAWGVVPLAVKGDAEIPYIRSNKIFVNL</sequence>
<dbReference type="GO" id="GO:0005829">
    <property type="term" value="C:cytosol"/>
    <property type="evidence" value="ECO:0007669"/>
    <property type="project" value="TreeGrafter"/>
</dbReference>
<gene>
    <name evidence="8" type="ORF">CVD27_27025</name>
</gene>
<dbReference type="EMBL" id="PGVE01000107">
    <property type="protein sequence ID" value="PLS01131.1"/>
    <property type="molecule type" value="Genomic_DNA"/>
</dbReference>
<keyword evidence="2" id="KW-0408">Iron</keyword>
<keyword evidence="3" id="KW-0411">Iron-sulfur</keyword>
<dbReference type="InterPro" id="IPR037237">
    <property type="entry name" value="IlvD/EDD_N"/>
</dbReference>
<dbReference type="GO" id="GO:0009082">
    <property type="term" value="P:branched-chain amino acid biosynthetic process"/>
    <property type="evidence" value="ECO:0007669"/>
    <property type="project" value="UniProtKB-KW"/>
</dbReference>
<dbReference type="Gene3D" id="3.50.30.80">
    <property type="entry name" value="IlvD/EDD C-terminal domain-like"/>
    <property type="match status" value="1"/>
</dbReference>
<dbReference type="InterPro" id="IPR056740">
    <property type="entry name" value="ILV_EDD_C"/>
</dbReference>
<feature type="domain" description="Dihydroxy-acid/6-phosphogluconate dehydratase N-terminal" evidence="6">
    <location>
        <begin position="73"/>
        <end position="163"/>
    </location>
</feature>
<evidence type="ECO:0000256" key="3">
    <source>
        <dbReference type="ARBA" id="ARBA00023014"/>
    </source>
</evidence>
<dbReference type="PANTHER" id="PTHR43661">
    <property type="entry name" value="D-XYLONATE DEHYDRATASE"/>
    <property type="match status" value="1"/>
</dbReference>
<dbReference type="AlphaFoldDB" id="A0A2N5H6I1"/>
<dbReference type="InterPro" id="IPR042096">
    <property type="entry name" value="Dihydro-acid_dehy_C"/>
</dbReference>
<dbReference type="SUPFAM" id="SSF143975">
    <property type="entry name" value="IlvD/EDD N-terminal domain-like"/>
    <property type="match status" value="1"/>
</dbReference>